<evidence type="ECO:0000256" key="1">
    <source>
        <dbReference type="SAM" id="MobiDB-lite"/>
    </source>
</evidence>
<feature type="region of interest" description="Disordered" evidence="1">
    <location>
        <begin position="58"/>
        <end position="79"/>
    </location>
</feature>
<dbReference type="EMBL" id="MF599468">
    <property type="protein sequence ID" value="ATE87067.1"/>
    <property type="molecule type" value="Genomic_DNA"/>
</dbReference>
<dbReference type="RefSeq" id="YP_010084810.1">
    <property type="nucleotide sequence ID" value="NC_055165.1"/>
</dbReference>
<organism evidence="2">
    <name type="scientific">Shrimp hemocyte iridescent virus</name>
    <dbReference type="NCBI Taxonomy" id="2039780"/>
    <lineage>
        <taxon>Viruses</taxon>
        <taxon>Varidnaviria</taxon>
        <taxon>Bamfordvirae</taxon>
        <taxon>Nucleocytoviricota</taxon>
        <taxon>Megaviricetes</taxon>
        <taxon>Pimascovirales</taxon>
        <taxon>Pimascovirales incertae sedis</taxon>
        <taxon>Iridoviridae</taxon>
        <taxon>Betairidovirinae</taxon>
        <taxon>Decapodiridovirus</taxon>
        <taxon>Decapodiridovirus litopenaeus1</taxon>
        <taxon>Decapod iridescent virus 1</taxon>
    </lineage>
</organism>
<accession>A0A291B0P6</accession>
<gene>
    <name evidence="2" type="primary">58R</name>
</gene>
<reference evidence="2" key="1">
    <citation type="journal article" date="2017" name="Arch. Virol.">
        <title>Complete genome sequence of shrimp hemocyte iridescent virus (SHIV) isolated from white leg shrimp, Litopenaeus vannamei.</title>
        <authorList>
            <person name="Qiu L."/>
            <person name="Chen M.M."/>
            <person name="Wang R.Y."/>
            <person name="Wan X.Y."/>
            <person name="Li C."/>
            <person name="Zhang Q.L."/>
            <person name="Dong X."/>
            <person name="Yang B."/>
            <person name="Xiang J.H."/>
            <person name="Huang J."/>
        </authorList>
    </citation>
    <scope>NUCLEOTIDE SEQUENCE [LARGE SCALE GENOMIC DNA]</scope>
    <source>
        <strain evidence="2">20141215</strain>
    </source>
</reference>
<reference evidence="2" key="2">
    <citation type="journal article" date="2017" name="Sci. Rep.">
        <title>Characterization of a new member of Iridoviridae, Shrimp hemocyte iridescent virus (SHIV), found in white leg shrimp (Litopenaeus vannamei).</title>
        <authorList>
            <person name="Qiu L."/>
            <person name="Chen M.M."/>
            <person name="Wan X.Y."/>
            <person name="Li C."/>
            <person name="Zhang Q.L."/>
            <person name="Wang R.Y."/>
            <person name="Cheng D.Y."/>
            <person name="Dong X."/>
            <person name="Yang B."/>
            <person name="Wang X.H."/>
            <person name="Xiang J.H."/>
            <person name="Huang J."/>
        </authorList>
    </citation>
    <scope>NUCLEOTIDE SEQUENCE [LARGE SCALE GENOMIC DNA]</scope>
    <source>
        <strain evidence="2">20141215</strain>
    </source>
</reference>
<feature type="compositionally biased region" description="Basic and acidic residues" evidence="1">
    <location>
        <begin position="58"/>
        <end position="67"/>
    </location>
</feature>
<evidence type="ECO:0000313" key="2">
    <source>
        <dbReference type="EMBL" id="ATE87067.1"/>
    </source>
</evidence>
<dbReference type="GeneID" id="65099830"/>
<keyword evidence="3" id="KW-1185">Reference proteome</keyword>
<dbReference type="KEGG" id="vg:65099830"/>
<sequence length="124" mass="14402">MFANIINMGIDAKKRNQVKKTESRDHPGLTEYLEKKTEAREKLNQEIKNRYIQIQKEDLQKKEEQKTKPPIRPKPVTTPLITIEEEGDEVIHYESLPKIEKKKKSFGRKCSGCVLGFIDCIFGV</sequence>
<evidence type="ECO:0000313" key="3">
    <source>
        <dbReference type="Proteomes" id="UP000297192"/>
    </source>
</evidence>
<name>A0A291B0P6_9VIRU</name>
<proteinExistence type="predicted"/>
<dbReference type="Proteomes" id="UP000297192">
    <property type="component" value="Segment"/>
</dbReference>
<protein>
    <submittedName>
        <fullName evidence="2">Uncharacterized protein</fullName>
    </submittedName>
</protein>